<evidence type="ECO:0000256" key="7">
    <source>
        <dbReference type="ARBA" id="ARBA00048062"/>
    </source>
</evidence>
<dbReference type="EMBL" id="SMLL01000004">
    <property type="protein sequence ID" value="TFY99479.1"/>
    <property type="molecule type" value="Genomic_DNA"/>
</dbReference>
<evidence type="ECO:0000313" key="10">
    <source>
        <dbReference type="Proteomes" id="UP000297564"/>
    </source>
</evidence>
<dbReference type="GO" id="GO:0047617">
    <property type="term" value="F:fatty acyl-CoA hydrolase activity"/>
    <property type="evidence" value="ECO:0007669"/>
    <property type="project" value="UniProtKB-EC"/>
</dbReference>
<organism evidence="9 10">
    <name type="scientific">Ramlibacter rhizophilus</name>
    <dbReference type="NCBI Taxonomy" id="1781167"/>
    <lineage>
        <taxon>Bacteria</taxon>
        <taxon>Pseudomonadati</taxon>
        <taxon>Pseudomonadota</taxon>
        <taxon>Betaproteobacteria</taxon>
        <taxon>Burkholderiales</taxon>
        <taxon>Comamonadaceae</taxon>
        <taxon>Ramlibacter</taxon>
    </lineage>
</organism>
<dbReference type="CDD" id="cd03443">
    <property type="entry name" value="PaaI_thioesterase"/>
    <property type="match status" value="1"/>
</dbReference>
<dbReference type="InterPro" id="IPR006683">
    <property type="entry name" value="Thioestr_dom"/>
</dbReference>
<gene>
    <name evidence="9" type="ORF">EZ242_09980</name>
</gene>
<dbReference type="PANTHER" id="PTHR43240">
    <property type="entry name" value="1,4-DIHYDROXY-2-NAPHTHOYL-COA THIOESTERASE 1"/>
    <property type="match status" value="1"/>
</dbReference>
<evidence type="ECO:0000256" key="3">
    <source>
        <dbReference type="ARBA" id="ARBA00036002"/>
    </source>
</evidence>
<dbReference type="InterPro" id="IPR003736">
    <property type="entry name" value="PAAI_dom"/>
</dbReference>
<evidence type="ECO:0000256" key="2">
    <source>
        <dbReference type="ARBA" id="ARBA00035880"/>
    </source>
</evidence>
<dbReference type="AlphaFoldDB" id="A0A4Z0BM52"/>
<evidence type="ECO:0000313" key="9">
    <source>
        <dbReference type="EMBL" id="TFY99479.1"/>
    </source>
</evidence>
<evidence type="ECO:0000256" key="1">
    <source>
        <dbReference type="ARBA" id="ARBA00022801"/>
    </source>
</evidence>
<feature type="domain" description="Thioesterase" evidence="8">
    <location>
        <begin position="56"/>
        <end position="128"/>
    </location>
</feature>
<keyword evidence="1" id="KW-0378">Hydrolase</keyword>
<dbReference type="PANTHER" id="PTHR43240:SF20">
    <property type="entry name" value="MEDIUM_LONG-CHAIN ACYL-COA THIOESTERASE YIGI"/>
    <property type="match status" value="1"/>
</dbReference>
<dbReference type="RefSeq" id="WP_135285022.1">
    <property type="nucleotide sequence ID" value="NZ_SMLL01000004.1"/>
</dbReference>
<reference evidence="9 10" key="1">
    <citation type="submission" date="2019-03" db="EMBL/GenBank/DDBJ databases">
        <title>Ramlibacter rhizophilus CCTCC AB2015357, whole genome shotgun sequence.</title>
        <authorList>
            <person name="Zhang X."/>
            <person name="Feng G."/>
            <person name="Zhu H."/>
        </authorList>
    </citation>
    <scope>NUCLEOTIDE SEQUENCE [LARGE SCALE GENOMIC DNA]</scope>
    <source>
        <strain evidence="9 10">CCTCC AB2015357</strain>
    </source>
</reference>
<comment type="catalytic activity">
    <reaction evidence="3">
        <text>a long-chain fatty acyl-CoA + H2O = a long-chain fatty acid + CoA + H(+)</text>
        <dbReference type="Rhea" id="RHEA:67680"/>
        <dbReference type="ChEBI" id="CHEBI:15377"/>
        <dbReference type="ChEBI" id="CHEBI:15378"/>
        <dbReference type="ChEBI" id="CHEBI:57287"/>
        <dbReference type="ChEBI" id="CHEBI:57560"/>
        <dbReference type="ChEBI" id="CHEBI:83139"/>
    </reaction>
</comment>
<evidence type="ECO:0000256" key="4">
    <source>
        <dbReference type="ARBA" id="ARBA00038381"/>
    </source>
</evidence>
<accession>A0A4Z0BM52</accession>
<comment type="caution">
    <text evidence="9">The sequence shown here is derived from an EMBL/GenBank/DDBJ whole genome shotgun (WGS) entry which is preliminary data.</text>
</comment>
<dbReference type="Pfam" id="PF03061">
    <property type="entry name" value="4HBT"/>
    <property type="match status" value="1"/>
</dbReference>
<dbReference type="Proteomes" id="UP000297564">
    <property type="component" value="Unassembled WGS sequence"/>
</dbReference>
<dbReference type="OrthoDB" id="8525891at2"/>
<sequence length="154" mass="16380">MEPLRFEPKDPHFEARVRASFARQAAMATIGAQLHAIEPGRVTLLLPYATALTQQHGFIHAGMLATALDSACGYAGSTLMPAEAGVLTIEFKINLLAPAQGLRFRLCGEVVKPGRTVTVTEGRAWAIDAQGGEKLVATMGATLMAVTGRDNILH</sequence>
<comment type="similarity">
    <text evidence="4">Belongs to the YigI thioesterase family.</text>
</comment>
<comment type="catalytic activity">
    <reaction evidence="2">
        <text>a fatty acyl-CoA + H2O = a fatty acid + CoA + H(+)</text>
        <dbReference type="Rhea" id="RHEA:16781"/>
        <dbReference type="ChEBI" id="CHEBI:15377"/>
        <dbReference type="ChEBI" id="CHEBI:15378"/>
        <dbReference type="ChEBI" id="CHEBI:28868"/>
        <dbReference type="ChEBI" id="CHEBI:57287"/>
        <dbReference type="ChEBI" id="CHEBI:77636"/>
        <dbReference type="EC" id="3.1.2.20"/>
    </reaction>
</comment>
<evidence type="ECO:0000256" key="5">
    <source>
        <dbReference type="ARBA" id="ARBA00038894"/>
    </source>
</evidence>
<protein>
    <recommendedName>
        <fullName evidence="6">Medium/long-chain acyl-CoA thioesterase YigI</fullName>
        <ecNumber evidence="5">3.1.2.20</ecNumber>
    </recommendedName>
</protein>
<dbReference type="NCBIfam" id="TIGR00369">
    <property type="entry name" value="unchar_dom_1"/>
    <property type="match status" value="1"/>
</dbReference>
<dbReference type="SUPFAM" id="SSF54637">
    <property type="entry name" value="Thioesterase/thiol ester dehydrase-isomerase"/>
    <property type="match status" value="1"/>
</dbReference>
<evidence type="ECO:0000259" key="8">
    <source>
        <dbReference type="Pfam" id="PF03061"/>
    </source>
</evidence>
<comment type="catalytic activity">
    <reaction evidence="7">
        <text>a medium-chain fatty acyl-CoA + H2O = a medium-chain fatty acid + CoA + H(+)</text>
        <dbReference type="Rhea" id="RHEA:68184"/>
        <dbReference type="ChEBI" id="CHEBI:15377"/>
        <dbReference type="ChEBI" id="CHEBI:15378"/>
        <dbReference type="ChEBI" id="CHEBI:57287"/>
        <dbReference type="ChEBI" id="CHEBI:59558"/>
        <dbReference type="ChEBI" id="CHEBI:90546"/>
    </reaction>
</comment>
<dbReference type="InterPro" id="IPR029069">
    <property type="entry name" value="HotDog_dom_sf"/>
</dbReference>
<evidence type="ECO:0000256" key="6">
    <source>
        <dbReference type="ARBA" id="ARBA00040062"/>
    </source>
</evidence>
<dbReference type="EC" id="3.1.2.20" evidence="5"/>
<dbReference type="Gene3D" id="3.10.129.10">
    <property type="entry name" value="Hotdog Thioesterase"/>
    <property type="match status" value="1"/>
</dbReference>
<proteinExistence type="inferred from homology"/>
<name>A0A4Z0BM52_9BURK</name>
<keyword evidence="10" id="KW-1185">Reference proteome</keyword>